<evidence type="ECO:0000256" key="4">
    <source>
        <dbReference type="ARBA" id="ARBA00022989"/>
    </source>
</evidence>
<dbReference type="GO" id="GO:0016020">
    <property type="term" value="C:membrane"/>
    <property type="evidence" value="ECO:0007669"/>
    <property type="project" value="UniProtKB-SubCell"/>
</dbReference>
<dbReference type="STRING" id="2025994.A0A2T3ALX6"/>
<dbReference type="OrthoDB" id="331948at2759"/>
<accession>A0A2T3ALX6</accession>
<evidence type="ECO:0000256" key="11">
    <source>
        <dbReference type="RuleBase" id="RU079119"/>
    </source>
</evidence>
<dbReference type="EC" id="2.3.1.225" evidence="11"/>
<gene>
    <name evidence="14" type="ORF">BD289DRAFT_421746</name>
</gene>
<organism evidence="14 15">
    <name type="scientific">Coniella lustricola</name>
    <dbReference type="NCBI Taxonomy" id="2025994"/>
    <lineage>
        <taxon>Eukaryota</taxon>
        <taxon>Fungi</taxon>
        <taxon>Dikarya</taxon>
        <taxon>Ascomycota</taxon>
        <taxon>Pezizomycotina</taxon>
        <taxon>Sordariomycetes</taxon>
        <taxon>Sordariomycetidae</taxon>
        <taxon>Diaporthales</taxon>
        <taxon>Schizoparmaceae</taxon>
        <taxon>Coniella</taxon>
    </lineage>
</organism>
<dbReference type="Proteomes" id="UP000241462">
    <property type="component" value="Unassembled WGS sequence"/>
</dbReference>
<evidence type="ECO:0000313" key="15">
    <source>
        <dbReference type="Proteomes" id="UP000241462"/>
    </source>
</evidence>
<evidence type="ECO:0000256" key="5">
    <source>
        <dbReference type="ARBA" id="ARBA00023136"/>
    </source>
</evidence>
<keyword evidence="3 11" id="KW-0812">Transmembrane</keyword>
<name>A0A2T3ALX6_9PEZI</name>
<keyword evidence="7" id="KW-0449">Lipoprotein</keyword>
<keyword evidence="15" id="KW-1185">Reference proteome</keyword>
<dbReference type="PANTHER" id="PTHR22883">
    <property type="entry name" value="ZINC FINGER DHHC DOMAIN CONTAINING PROTEIN"/>
    <property type="match status" value="1"/>
</dbReference>
<evidence type="ECO:0000256" key="10">
    <source>
        <dbReference type="ARBA" id="ARBA00048048"/>
    </source>
</evidence>
<keyword evidence="2 11" id="KW-0808">Transferase</keyword>
<evidence type="ECO:0000256" key="3">
    <source>
        <dbReference type="ARBA" id="ARBA00022692"/>
    </source>
</evidence>
<dbReference type="FunCoup" id="A0A2T3ALX6">
    <property type="interactions" value="852"/>
</dbReference>
<dbReference type="AlphaFoldDB" id="A0A2T3ALX6"/>
<proteinExistence type="inferred from homology"/>
<evidence type="ECO:0000256" key="12">
    <source>
        <dbReference type="SAM" id="MobiDB-lite"/>
    </source>
</evidence>
<dbReference type="InterPro" id="IPR001594">
    <property type="entry name" value="Palmitoyltrfase_DHHC"/>
</dbReference>
<keyword evidence="5 11" id="KW-0472">Membrane</keyword>
<evidence type="ECO:0000256" key="1">
    <source>
        <dbReference type="ARBA" id="ARBA00004141"/>
    </source>
</evidence>
<dbReference type="EMBL" id="KZ678376">
    <property type="protein sequence ID" value="PSS03289.1"/>
    <property type="molecule type" value="Genomic_DNA"/>
</dbReference>
<comment type="catalytic activity">
    <reaction evidence="10 11">
        <text>L-cysteinyl-[protein] + hexadecanoyl-CoA = S-hexadecanoyl-L-cysteinyl-[protein] + CoA</text>
        <dbReference type="Rhea" id="RHEA:36683"/>
        <dbReference type="Rhea" id="RHEA-COMP:10131"/>
        <dbReference type="Rhea" id="RHEA-COMP:11032"/>
        <dbReference type="ChEBI" id="CHEBI:29950"/>
        <dbReference type="ChEBI" id="CHEBI:57287"/>
        <dbReference type="ChEBI" id="CHEBI:57379"/>
        <dbReference type="ChEBI" id="CHEBI:74151"/>
        <dbReference type="EC" id="2.3.1.225"/>
    </reaction>
</comment>
<dbReference type="GO" id="GO:0005794">
    <property type="term" value="C:Golgi apparatus"/>
    <property type="evidence" value="ECO:0007669"/>
    <property type="project" value="TreeGrafter"/>
</dbReference>
<dbReference type="GO" id="GO:0019706">
    <property type="term" value="F:protein-cysteine S-palmitoyltransferase activity"/>
    <property type="evidence" value="ECO:0007669"/>
    <property type="project" value="UniProtKB-EC"/>
</dbReference>
<dbReference type="PROSITE" id="PS50216">
    <property type="entry name" value="DHHC"/>
    <property type="match status" value="1"/>
</dbReference>
<dbReference type="InParanoid" id="A0A2T3ALX6"/>
<feature type="transmembrane region" description="Helical" evidence="11">
    <location>
        <begin position="172"/>
        <end position="193"/>
    </location>
</feature>
<evidence type="ECO:0000256" key="2">
    <source>
        <dbReference type="ARBA" id="ARBA00022679"/>
    </source>
</evidence>
<feature type="compositionally biased region" description="Polar residues" evidence="12">
    <location>
        <begin position="1"/>
        <end position="13"/>
    </location>
</feature>
<keyword evidence="4 11" id="KW-1133">Transmembrane helix</keyword>
<evidence type="ECO:0000259" key="13">
    <source>
        <dbReference type="Pfam" id="PF01529"/>
    </source>
</evidence>
<keyword evidence="8 11" id="KW-0012">Acyltransferase</keyword>
<protein>
    <recommendedName>
        <fullName evidence="11">Palmitoyltransferase</fullName>
        <ecNumber evidence="11">2.3.1.225</ecNumber>
    </recommendedName>
</protein>
<dbReference type="Pfam" id="PF01529">
    <property type="entry name" value="DHHC"/>
    <property type="match status" value="1"/>
</dbReference>
<evidence type="ECO:0000256" key="7">
    <source>
        <dbReference type="ARBA" id="ARBA00023288"/>
    </source>
</evidence>
<feature type="transmembrane region" description="Helical" evidence="11">
    <location>
        <begin position="73"/>
        <end position="93"/>
    </location>
</feature>
<comment type="domain">
    <text evidence="11">The DHHC domain is required for palmitoyltransferase activity.</text>
</comment>
<sequence length="378" mass="41992">MASASKPRSTTRGATRCPPQSEARSHKAPARWATRIIPCFLVCVILFACWALTKAICIDFFLAKHEYRTATAFLVLHYIFLVCMLICYARTIYMVNFDPGVVPLEPKLGLETFYTRDFYTCRSDGLPIWCSECQNWKPERAHHSGEIQRCVRKMDHYCPWAGGMIAETSFKFFIQFCSYTSLYCAVCMSAGAYMTNRQIKTGTGLSGPAIVLIGVASFFGLFAFTMASLSLRFACINVTNIENLRGRDKVYQLAIRIPLHEASLSNASAPARDYETITFPLADPSFDGNRFIYSSDGTPGSRSGQSPPAAEHKFAIVKTEVGDNPWDTGSTYTNFKSVMGDSGPLDWLLPLKLSPCCAYNCEYPTGPVVEKLRAGLKA</sequence>
<evidence type="ECO:0000256" key="6">
    <source>
        <dbReference type="ARBA" id="ARBA00023139"/>
    </source>
</evidence>
<feature type="region of interest" description="Disordered" evidence="12">
    <location>
        <begin position="1"/>
        <end position="23"/>
    </location>
</feature>
<evidence type="ECO:0000256" key="9">
    <source>
        <dbReference type="ARBA" id="ARBA00038298"/>
    </source>
</evidence>
<evidence type="ECO:0000313" key="14">
    <source>
        <dbReference type="EMBL" id="PSS03289.1"/>
    </source>
</evidence>
<reference evidence="14 15" key="1">
    <citation type="journal article" date="2018" name="Mycol. Prog.">
        <title>Coniella lustricola, a new species from submerged detritus.</title>
        <authorList>
            <person name="Raudabaugh D.B."/>
            <person name="Iturriaga T."/>
            <person name="Carver A."/>
            <person name="Mondo S."/>
            <person name="Pangilinan J."/>
            <person name="Lipzen A."/>
            <person name="He G."/>
            <person name="Amirebrahimi M."/>
            <person name="Grigoriev I.V."/>
            <person name="Miller A.N."/>
        </authorList>
    </citation>
    <scope>NUCLEOTIDE SEQUENCE [LARGE SCALE GENOMIC DNA]</scope>
    <source>
        <strain evidence="14 15">B22-T-1</strain>
    </source>
</reference>
<dbReference type="InterPro" id="IPR039859">
    <property type="entry name" value="PFA4/ZDH16/20/ERF2-like"/>
</dbReference>
<comment type="subcellular location">
    <subcellularLocation>
        <location evidence="1">Membrane</location>
        <topology evidence="1">Multi-pass membrane protein</topology>
    </subcellularLocation>
</comment>
<feature type="domain" description="Palmitoyltransferase DHHC" evidence="13">
    <location>
        <begin position="129"/>
        <end position="245"/>
    </location>
</feature>
<comment type="similarity">
    <text evidence="9">Belongs to the DHHC palmitoyltransferase family. PFA5 subfamily.</text>
</comment>
<feature type="transmembrane region" description="Helical" evidence="11">
    <location>
        <begin position="205"/>
        <end position="227"/>
    </location>
</feature>
<keyword evidence="6" id="KW-0564">Palmitate</keyword>
<feature type="transmembrane region" description="Helical" evidence="11">
    <location>
        <begin position="32"/>
        <end position="52"/>
    </location>
</feature>
<evidence type="ECO:0000256" key="8">
    <source>
        <dbReference type="ARBA" id="ARBA00023315"/>
    </source>
</evidence>
<dbReference type="GO" id="GO:0006612">
    <property type="term" value="P:protein targeting to membrane"/>
    <property type="evidence" value="ECO:0007669"/>
    <property type="project" value="TreeGrafter"/>
</dbReference>
<dbReference type="GO" id="GO:0005783">
    <property type="term" value="C:endoplasmic reticulum"/>
    <property type="evidence" value="ECO:0007669"/>
    <property type="project" value="TreeGrafter"/>
</dbReference>
<dbReference type="PANTHER" id="PTHR22883:SF23">
    <property type="entry name" value="PALMITOYLTRANSFERASE ZDHHC6"/>
    <property type="match status" value="1"/>
</dbReference>